<dbReference type="InterPro" id="IPR001060">
    <property type="entry name" value="FCH_dom"/>
</dbReference>
<dbReference type="InterPro" id="IPR000198">
    <property type="entry name" value="RhoGAP_dom"/>
</dbReference>
<evidence type="ECO:0000313" key="8">
    <source>
        <dbReference type="Proteomes" id="UP001145021"/>
    </source>
</evidence>
<evidence type="ECO:0000256" key="2">
    <source>
        <dbReference type="PROSITE-ProRule" id="PRU01077"/>
    </source>
</evidence>
<dbReference type="SMART" id="SM00324">
    <property type="entry name" value="RhoGAP"/>
    <property type="match status" value="1"/>
</dbReference>
<dbReference type="SMART" id="SM00055">
    <property type="entry name" value="FCH"/>
    <property type="match status" value="1"/>
</dbReference>
<dbReference type="SUPFAM" id="SSF48350">
    <property type="entry name" value="GTPase activation domain, GAP"/>
    <property type="match status" value="1"/>
</dbReference>
<protein>
    <submittedName>
        <fullName evidence="7">Rho GTPase-activating protein</fullName>
    </submittedName>
</protein>
<feature type="compositionally biased region" description="Low complexity" evidence="4">
    <location>
        <begin position="31"/>
        <end position="44"/>
    </location>
</feature>
<dbReference type="InterPro" id="IPR050729">
    <property type="entry name" value="Rho-GAP"/>
</dbReference>
<gene>
    <name evidence="7" type="primary">RGD1</name>
    <name evidence="7" type="ORF">LPJ64_001158</name>
</gene>
<proteinExistence type="predicted"/>
<name>A0A9W7XLS5_9FUNG</name>
<feature type="region of interest" description="Disordered" evidence="4">
    <location>
        <begin position="1"/>
        <end position="74"/>
    </location>
</feature>
<dbReference type="InterPro" id="IPR031160">
    <property type="entry name" value="F_BAR_dom"/>
</dbReference>
<feature type="domain" description="F-BAR" evidence="6">
    <location>
        <begin position="70"/>
        <end position="368"/>
    </location>
</feature>
<evidence type="ECO:0000256" key="4">
    <source>
        <dbReference type="SAM" id="MobiDB-lite"/>
    </source>
</evidence>
<dbReference type="Proteomes" id="UP001145021">
    <property type="component" value="Unassembled WGS sequence"/>
</dbReference>
<dbReference type="PANTHER" id="PTHR23176:SF129">
    <property type="entry name" value="RHO GTPASE ACTIVATING PROTEIN AT 16F, ISOFORM E-RELATED"/>
    <property type="match status" value="1"/>
</dbReference>
<keyword evidence="1" id="KW-0343">GTPase activation</keyword>
<dbReference type="EMBL" id="JANBOH010000029">
    <property type="protein sequence ID" value="KAJ1647438.1"/>
    <property type="molecule type" value="Genomic_DNA"/>
</dbReference>
<dbReference type="Gene3D" id="1.20.1270.60">
    <property type="entry name" value="Arfaptin homology (AH) domain/BAR domain"/>
    <property type="match status" value="1"/>
</dbReference>
<accession>A0A9W7XLS5</accession>
<feature type="compositionally biased region" description="Low complexity" evidence="4">
    <location>
        <begin position="59"/>
        <end position="74"/>
    </location>
</feature>
<evidence type="ECO:0000259" key="5">
    <source>
        <dbReference type="PROSITE" id="PS50238"/>
    </source>
</evidence>
<sequence length="629" mass="69448">MTTNSSFLNIGNPQNSLVSNSAGGVHRDDASAVSVRSATTSAASNGRKSYDTQNLPNTQLSISSSSGQQPSSAQVDLTEIDGGLAMLLERSRQSLNSCKETVIFLKNRAKVEEDYGRSLQKVAQSTLKMIDRSGNHSQSTQQAAWQRLVEVHETLASNRMKFSITLSEMSDYLSNYVKAKENVRRRLKETEQRYQKAIEESEASLEKARAKYEMQSIEWEKLLVKTSKTESSSNVGSAQSYAISKTKNVSNAVSGIFGKHKGLTQESLERLGQEAGVKTKMANESYKRILQQTNTMRRDFYDVQLPKILASVMGLVEEVDQFLKFSLGKYAYTYESAVLADAITLKPIDMAAGPGMVEMVGDIDSKADLDAYLQAAAKAGGRVNRASIPYREYEMSATARLYANPKHIFGVPLDAQLERDHQQVPMILAKCTEAVETYGLQNEGIYRQSGQSSQVNKLRTEFDLDAEQVDLSSSSCVSDINNVASVLKMYLRELPGGLVPPSHRSIMLSYFPTDELDSSGDADGYETAQAHYNRDHDLALAQKISGLADAIRSLPAPHKNTLAFLFAHLDKVQAFQEFNMMNSENLSIVFGPTIFPAVNDPANAALDIRRSAKLVKFILDNRKPIFEAV</sequence>
<comment type="caution">
    <text evidence="7">The sequence shown here is derived from an EMBL/GenBank/DDBJ whole genome shotgun (WGS) entry which is preliminary data.</text>
</comment>
<keyword evidence="2 3" id="KW-0175">Coiled coil</keyword>
<keyword evidence="8" id="KW-1185">Reference proteome</keyword>
<evidence type="ECO:0000313" key="7">
    <source>
        <dbReference type="EMBL" id="KAJ1647438.1"/>
    </source>
</evidence>
<dbReference type="PROSITE" id="PS51741">
    <property type="entry name" value="F_BAR"/>
    <property type="match status" value="1"/>
</dbReference>
<dbReference type="GO" id="GO:0005737">
    <property type="term" value="C:cytoplasm"/>
    <property type="evidence" value="ECO:0007669"/>
    <property type="project" value="TreeGrafter"/>
</dbReference>
<feature type="compositionally biased region" description="Polar residues" evidence="4">
    <location>
        <begin position="1"/>
        <end position="22"/>
    </location>
</feature>
<dbReference type="InterPro" id="IPR008936">
    <property type="entry name" value="Rho_GTPase_activation_prot"/>
</dbReference>
<feature type="domain" description="Rho-GAP" evidence="5">
    <location>
        <begin position="411"/>
        <end position="626"/>
    </location>
</feature>
<dbReference type="Gene3D" id="1.10.555.10">
    <property type="entry name" value="Rho GTPase activation protein"/>
    <property type="match status" value="1"/>
</dbReference>
<dbReference type="GO" id="GO:0005096">
    <property type="term" value="F:GTPase activator activity"/>
    <property type="evidence" value="ECO:0007669"/>
    <property type="project" value="UniProtKB-KW"/>
</dbReference>
<organism evidence="7 8">
    <name type="scientific">Coemansia asiatica</name>
    <dbReference type="NCBI Taxonomy" id="1052880"/>
    <lineage>
        <taxon>Eukaryota</taxon>
        <taxon>Fungi</taxon>
        <taxon>Fungi incertae sedis</taxon>
        <taxon>Zoopagomycota</taxon>
        <taxon>Kickxellomycotina</taxon>
        <taxon>Kickxellomycetes</taxon>
        <taxon>Kickxellales</taxon>
        <taxon>Kickxellaceae</taxon>
        <taxon>Coemansia</taxon>
    </lineage>
</organism>
<dbReference type="GO" id="GO:0007165">
    <property type="term" value="P:signal transduction"/>
    <property type="evidence" value="ECO:0007669"/>
    <property type="project" value="InterPro"/>
</dbReference>
<evidence type="ECO:0000256" key="3">
    <source>
        <dbReference type="SAM" id="Coils"/>
    </source>
</evidence>
<dbReference type="PROSITE" id="PS50238">
    <property type="entry name" value="RHOGAP"/>
    <property type="match status" value="1"/>
</dbReference>
<evidence type="ECO:0000259" key="6">
    <source>
        <dbReference type="PROSITE" id="PS51741"/>
    </source>
</evidence>
<reference evidence="7" key="1">
    <citation type="submission" date="2022-07" db="EMBL/GenBank/DDBJ databases">
        <title>Phylogenomic reconstructions and comparative analyses of Kickxellomycotina fungi.</title>
        <authorList>
            <person name="Reynolds N.K."/>
            <person name="Stajich J.E."/>
            <person name="Barry K."/>
            <person name="Grigoriev I.V."/>
            <person name="Crous P."/>
            <person name="Smith M.E."/>
        </authorList>
    </citation>
    <scope>NUCLEOTIDE SEQUENCE</scope>
    <source>
        <strain evidence="7">NBRC 105413</strain>
    </source>
</reference>
<evidence type="ECO:0000256" key="1">
    <source>
        <dbReference type="ARBA" id="ARBA00022468"/>
    </source>
</evidence>
<dbReference type="AlphaFoldDB" id="A0A9W7XLS5"/>
<dbReference type="SUPFAM" id="SSF103657">
    <property type="entry name" value="BAR/IMD domain-like"/>
    <property type="match status" value="1"/>
</dbReference>
<feature type="coiled-coil region" evidence="3">
    <location>
        <begin position="173"/>
        <end position="218"/>
    </location>
</feature>
<dbReference type="InterPro" id="IPR027267">
    <property type="entry name" value="AH/BAR_dom_sf"/>
</dbReference>
<dbReference type="Pfam" id="PF00611">
    <property type="entry name" value="FCH"/>
    <property type="match status" value="1"/>
</dbReference>
<dbReference type="PANTHER" id="PTHR23176">
    <property type="entry name" value="RHO/RAC/CDC GTPASE-ACTIVATING PROTEIN"/>
    <property type="match status" value="1"/>
</dbReference>
<dbReference type="Pfam" id="PF00620">
    <property type="entry name" value="RhoGAP"/>
    <property type="match status" value="1"/>
</dbReference>